<organism evidence="1 2">
    <name type="scientific">Panagrolaimus sp. JU765</name>
    <dbReference type="NCBI Taxonomy" id="591449"/>
    <lineage>
        <taxon>Eukaryota</taxon>
        <taxon>Metazoa</taxon>
        <taxon>Ecdysozoa</taxon>
        <taxon>Nematoda</taxon>
        <taxon>Chromadorea</taxon>
        <taxon>Rhabditida</taxon>
        <taxon>Tylenchina</taxon>
        <taxon>Panagrolaimomorpha</taxon>
        <taxon>Panagrolaimoidea</taxon>
        <taxon>Panagrolaimidae</taxon>
        <taxon>Panagrolaimus</taxon>
    </lineage>
</organism>
<evidence type="ECO:0000313" key="2">
    <source>
        <dbReference type="WBParaSite" id="JU765_v2.g4233.t1"/>
    </source>
</evidence>
<dbReference type="Proteomes" id="UP000887576">
    <property type="component" value="Unplaced"/>
</dbReference>
<proteinExistence type="predicted"/>
<evidence type="ECO:0000313" key="1">
    <source>
        <dbReference type="Proteomes" id="UP000887576"/>
    </source>
</evidence>
<protein>
    <submittedName>
        <fullName evidence="2">Lipase</fullName>
    </submittedName>
</protein>
<reference evidence="2" key="1">
    <citation type="submission" date="2022-11" db="UniProtKB">
        <authorList>
            <consortium name="WormBaseParasite"/>
        </authorList>
    </citation>
    <scope>IDENTIFICATION</scope>
</reference>
<accession>A0AC34R828</accession>
<name>A0AC34R828_9BILA</name>
<sequence>MMMFSVFVLAVFLSCVSSQDDPQGPLTQDFQNFLNQNGYKDYDFVRADLGNSGSYGGKSSPSDKINRQPVIFIHGNSDAALSYSSTSSGWSRNIAYFLSKGHKTAELYATTWGDANPLNAVTRTHDCTILPRIRKFVEAVIAYTNASHVDIISHSMGVTIGRKVIKGGTIQTSSGKCDLGPPLAGKVDTHVDIISHSMGVTIGRKVIKGGTIQISSGKCDLGPPLAGKVETFVGLSGGNYGLCNCEGGSALVSATCNQDNGFWPGDSCGFNTLDCGLSPLPFPCDSVIYSTFLTALNADTTKEGSYVYSAWSLADDVILYADQVWGRPTSLIPTSNGKKVYNTYTHMETKELTADDQYDMVVHHAV</sequence>
<dbReference type="WBParaSite" id="JU765_v2.g4233.t1">
    <property type="protein sequence ID" value="JU765_v2.g4233.t1"/>
    <property type="gene ID" value="JU765_v2.g4233"/>
</dbReference>